<dbReference type="PANTHER" id="PTHR12239:SF41">
    <property type="entry name" value="MEMBRANE ASSOCIATED PROTEIN, PUTATIVE-RELATED"/>
    <property type="match status" value="1"/>
</dbReference>
<comment type="caution">
    <text evidence="3">The sequence shown here is derived from an EMBL/GenBank/DDBJ whole genome shotgun (WGS) entry which is preliminary data.</text>
</comment>
<reference evidence="3 4" key="1">
    <citation type="submission" date="2021-05" db="EMBL/GenBank/DDBJ databases">
        <authorList>
            <person name="Zhang Z.D."/>
            <person name="Osman G."/>
        </authorList>
    </citation>
    <scope>NUCLEOTIDE SEQUENCE [LARGE SCALE GENOMIC DNA]</scope>
    <source>
        <strain evidence="3 4">KCTC 32217</strain>
    </source>
</reference>
<feature type="compositionally biased region" description="Polar residues" evidence="1">
    <location>
        <begin position="413"/>
        <end position="424"/>
    </location>
</feature>
<sequence length="436" mass="48219">MRRLTKATYLLGLFSLGLAAVSCDTVGYDEHPEETSALRSTSSSILMSEDFNGSNPLSQVHQQFGTGHAFNVVEDPRDRSNKVGRFELRYGDPITSNGIRSEVLFPPQEDKERWYSYSIYVPSDEFEEDSDNDIIAQWHQTGGGSPATTLRIHNGKWLVKSGETKDKREDYVFGDVEKDKWHEFVFHFVHSHGSDGILEVWHNGEKVMERKGGNMHDLDLPRWKVGIYKASWASRSTDTRLRTLYFDNLKVGDRNADLEAMAPRATAAARAEAEARAEQEAREEAERKAEEERRAAEEAKEREEQEAREREEAERKAAEEEARAAAEAEARATAEAEARAAAEAEARAAAEAEARAAAEAEARAAAEAEARAAAEAEAKAQAEAEARAAAQPVRPTPPPPSNPESPNTNPSTGGSETPTVPYNSHQREEQRGNGGR</sequence>
<gene>
    <name evidence="3" type="ORF">KI659_09510</name>
</gene>
<dbReference type="InterPro" id="IPR025975">
    <property type="entry name" value="Polysacc_lyase"/>
</dbReference>
<evidence type="ECO:0000256" key="1">
    <source>
        <dbReference type="SAM" id="MobiDB-lite"/>
    </source>
</evidence>
<name>A0AAP2CKL2_9BACT</name>
<protein>
    <submittedName>
        <fullName evidence="3">Polysaccharide lyase</fullName>
    </submittedName>
</protein>
<feature type="compositionally biased region" description="Pro residues" evidence="1">
    <location>
        <begin position="394"/>
        <end position="403"/>
    </location>
</feature>
<dbReference type="InterPro" id="IPR052293">
    <property type="entry name" value="SRRP"/>
</dbReference>
<feature type="compositionally biased region" description="Basic and acidic residues" evidence="1">
    <location>
        <begin position="271"/>
        <end position="386"/>
    </location>
</feature>
<dbReference type="AlphaFoldDB" id="A0AAP2CKL2"/>
<dbReference type="Pfam" id="PF14099">
    <property type="entry name" value="Polysacc_lyase"/>
    <property type="match status" value="1"/>
</dbReference>
<proteinExistence type="predicted"/>
<organism evidence="3 4">
    <name type="scientific">Litoribacter ruber</name>
    <dbReference type="NCBI Taxonomy" id="702568"/>
    <lineage>
        <taxon>Bacteria</taxon>
        <taxon>Pseudomonadati</taxon>
        <taxon>Bacteroidota</taxon>
        <taxon>Cytophagia</taxon>
        <taxon>Cytophagales</taxon>
        <taxon>Cyclobacteriaceae</taxon>
        <taxon>Litoribacter</taxon>
    </lineage>
</organism>
<dbReference type="Proteomes" id="UP001319104">
    <property type="component" value="Unassembled WGS sequence"/>
</dbReference>
<keyword evidence="3" id="KW-0456">Lyase</keyword>
<accession>A0AAP2CKL2</accession>
<dbReference type="GO" id="GO:0016829">
    <property type="term" value="F:lyase activity"/>
    <property type="evidence" value="ECO:0007669"/>
    <property type="project" value="UniProtKB-KW"/>
</dbReference>
<evidence type="ECO:0000256" key="2">
    <source>
        <dbReference type="SAM" id="SignalP"/>
    </source>
</evidence>
<feature type="compositionally biased region" description="Basic and acidic residues" evidence="1">
    <location>
        <begin position="425"/>
        <end position="436"/>
    </location>
</feature>
<dbReference type="EMBL" id="JAHCMY010000004">
    <property type="protein sequence ID" value="MBS9524250.1"/>
    <property type="molecule type" value="Genomic_DNA"/>
</dbReference>
<dbReference type="PANTHER" id="PTHR12239">
    <property type="entry name" value="PROTEIN CBG20215-RELATED"/>
    <property type="match status" value="1"/>
</dbReference>
<keyword evidence="4" id="KW-1185">Reference proteome</keyword>
<feature type="signal peptide" evidence="2">
    <location>
        <begin position="1"/>
        <end position="19"/>
    </location>
</feature>
<evidence type="ECO:0000313" key="4">
    <source>
        <dbReference type="Proteomes" id="UP001319104"/>
    </source>
</evidence>
<dbReference type="Gene3D" id="2.60.120.200">
    <property type="match status" value="1"/>
</dbReference>
<keyword evidence="2" id="KW-0732">Signal</keyword>
<evidence type="ECO:0000313" key="3">
    <source>
        <dbReference type="EMBL" id="MBS9524250.1"/>
    </source>
</evidence>
<dbReference type="PROSITE" id="PS51257">
    <property type="entry name" value="PROKAR_LIPOPROTEIN"/>
    <property type="match status" value="1"/>
</dbReference>
<dbReference type="RefSeq" id="WP_213945110.1">
    <property type="nucleotide sequence ID" value="NZ_JAHCMY010000004.1"/>
</dbReference>
<feature type="region of interest" description="Disordered" evidence="1">
    <location>
        <begin position="263"/>
        <end position="436"/>
    </location>
</feature>
<feature type="chain" id="PRO_5042899498" evidence="2">
    <location>
        <begin position="20"/>
        <end position="436"/>
    </location>
</feature>